<dbReference type="GeneID" id="9187516"/>
<dbReference type="OMA" id="PCWDQSS"/>
<feature type="domain" description="G-patch" evidence="9">
    <location>
        <begin position="25"/>
        <end position="81"/>
    </location>
</feature>
<feature type="compositionally biased region" description="Polar residues" evidence="8">
    <location>
        <begin position="264"/>
        <end position="277"/>
    </location>
</feature>
<dbReference type="PROSITE" id="PS50174">
    <property type="entry name" value="G_PATCH"/>
    <property type="match status" value="1"/>
</dbReference>
<dbReference type="InterPro" id="IPR000467">
    <property type="entry name" value="G_patch_dom"/>
</dbReference>
<dbReference type="EMBL" id="FN430000">
    <property type="protein sequence ID" value="CAZ79811.1"/>
    <property type="molecule type" value="Genomic_DNA"/>
</dbReference>
<evidence type="ECO:0000259" key="9">
    <source>
        <dbReference type="PROSITE" id="PS50174"/>
    </source>
</evidence>
<organism evidence="10 11">
    <name type="scientific">Tuber melanosporum (strain Mel28)</name>
    <name type="common">Perigord black truffle</name>
    <dbReference type="NCBI Taxonomy" id="656061"/>
    <lineage>
        <taxon>Eukaryota</taxon>
        <taxon>Fungi</taxon>
        <taxon>Dikarya</taxon>
        <taxon>Ascomycota</taxon>
        <taxon>Pezizomycotina</taxon>
        <taxon>Pezizomycetes</taxon>
        <taxon>Pezizales</taxon>
        <taxon>Tuberaceae</taxon>
        <taxon>Tuber</taxon>
    </lineage>
</organism>
<keyword evidence="4" id="KW-0539">Nucleus</keyword>
<dbReference type="RefSeq" id="XP_002835654.1">
    <property type="nucleotide sequence ID" value="XM_002835608.1"/>
</dbReference>
<dbReference type="PANTHER" id="PTHR23149">
    <property type="entry name" value="G PATCH DOMAIN CONTAINING PROTEIN"/>
    <property type="match status" value="1"/>
</dbReference>
<name>D5G5L8_TUBMM</name>
<evidence type="ECO:0000256" key="1">
    <source>
        <dbReference type="ARBA" id="ARBA00004604"/>
    </source>
</evidence>
<evidence type="ECO:0000256" key="4">
    <source>
        <dbReference type="ARBA" id="ARBA00023242"/>
    </source>
</evidence>
<dbReference type="Pfam" id="PF01585">
    <property type="entry name" value="G-patch"/>
    <property type="match status" value="1"/>
</dbReference>
<sequence>MSLAAPRNKVKISADPRNTHWANNTSNFGHRILTSHGWTPGSTLGDSSSSYHASGHITEASNTGVKIVLKGDNLGIGCKSGIKDDECTGLDMFQDLLGRLNGREEEVEKRVQQRKVEFASGRYGMKFVQGETHISSDVDKLLEDIRKMDEEKRGAAKEKEEERKRKKRERKAAKASKVEQEDQAGESSASPPAEELANKDKKKKEKRPKKPESFTSAPPTTTSYSSDLESRSKKRKRTDDSKKSKKRKRDKKDRGNKSKRSKVSTDIETPALTSGTITPTALTGRQAIRHRYIAAKRSAVMDTKALNEIFMIKA</sequence>
<keyword evidence="3" id="KW-0698">rRNA processing</keyword>
<dbReference type="KEGG" id="tml:GSTUM_00001478001"/>
<dbReference type="SMART" id="SM00443">
    <property type="entry name" value="G_patch"/>
    <property type="match status" value="1"/>
</dbReference>
<dbReference type="GO" id="GO:0003676">
    <property type="term" value="F:nucleic acid binding"/>
    <property type="evidence" value="ECO:0007669"/>
    <property type="project" value="InterPro"/>
</dbReference>
<evidence type="ECO:0000256" key="6">
    <source>
        <dbReference type="ARBA" id="ARBA00041961"/>
    </source>
</evidence>
<comment type="function">
    <text evidence="7">Involved in rRNA-processing at A0, A1 and A2 sites and negatively regulates telomerase.</text>
</comment>
<feature type="region of interest" description="Disordered" evidence="8">
    <location>
        <begin position="151"/>
        <end position="277"/>
    </location>
</feature>
<comment type="subcellular location">
    <subcellularLocation>
        <location evidence="1">Nucleus</location>
        <location evidence="1">Nucleolus</location>
    </subcellularLocation>
</comment>
<feature type="compositionally biased region" description="Basic residues" evidence="8">
    <location>
        <begin position="164"/>
        <end position="174"/>
    </location>
</feature>
<dbReference type="AlphaFoldDB" id="D5G5L8"/>
<evidence type="ECO:0000313" key="10">
    <source>
        <dbReference type="EMBL" id="CAZ79811.1"/>
    </source>
</evidence>
<keyword evidence="2" id="KW-0690">Ribosome biogenesis</keyword>
<proteinExistence type="inferred from homology"/>
<dbReference type="InterPro" id="IPR050656">
    <property type="entry name" value="PINX1"/>
</dbReference>
<dbReference type="FunCoup" id="D5G5L8">
    <property type="interactions" value="172"/>
</dbReference>
<comment type="similarity">
    <text evidence="5">Belongs to the PINX1 family.</text>
</comment>
<feature type="compositionally biased region" description="Basic and acidic residues" evidence="8">
    <location>
        <begin position="151"/>
        <end position="163"/>
    </location>
</feature>
<gene>
    <name evidence="10" type="ORF">GSTUM_00001478001</name>
</gene>
<dbReference type="HOGENOM" id="CLU_052839_0_0_1"/>
<evidence type="ECO:0000256" key="8">
    <source>
        <dbReference type="SAM" id="MobiDB-lite"/>
    </source>
</evidence>
<evidence type="ECO:0000256" key="7">
    <source>
        <dbReference type="ARBA" id="ARBA00043878"/>
    </source>
</evidence>
<accession>D5G5L8</accession>
<feature type="compositionally biased region" description="Basic residues" evidence="8">
    <location>
        <begin position="200"/>
        <end position="209"/>
    </location>
</feature>
<dbReference type="eggNOG" id="KOG2809">
    <property type="taxonomic scope" value="Eukaryota"/>
</dbReference>
<evidence type="ECO:0000256" key="3">
    <source>
        <dbReference type="ARBA" id="ARBA00022552"/>
    </source>
</evidence>
<feature type="compositionally biased region" description="Low complexity" evidence="8">
    <location>
        <begin position="213"/>
        <end position="226"/>
    </location>
</feature>
<dbReference type="STRING" id="656061.D5G5L8"/>
<dbReference type="Proteomes" id="UP000006911">
    <property type="component" value="Unassembled WGS sequence"/>
</dbReference>
<reference evidence="10 11" key="1">
    <citation type="journal article" date="2010" name="Nature">
        <title>Perigord black truffle genome uncovers evolutionary origins and mechanisms of symbiosis.</title>
        <authorList>
            <person name="Martin F."/>
            <person name="Kohler A."/>
            <person name="Murat C."/>
            <person name="Balestrini R."/>
            <person name="Coutinho P.M."/>
            <person name="Jaillon O."/>
            <person name="Montanini B."/>
            <person name="Morin E."/>
            <person name="Noel B."/>
            <person name="Percudani R."/>
            <person name="Porcel B."/>
            <person name="Rubini A."/>
            <person name="Amicucci A."/>
            <person name="Amselem J."/>
            <person name="Anthouard V."/>
            <person name="Arcioni S."/>
            <person name="Artiguenave F."/>
            <person name="Aury J.M."/>
            <person name="Ballario P."/>
            <person name="Bolchi A."/>
            <person name="Brenna A."/>
            <person name="Brun A."/>
            <person name="Buee M."/>
            <person name="Cantarel B."/>
            <person name="Chevalier G."/>
            <person name="Couloux A."/>
            <person name="Da Silva C."/>
            <person name="Denoeud F."/>
            <person name="Duplessis S."/>
            <person name="Ghignone S."/>
            <person name="Hilselberger B."/>
            <person name="Iotti M."/>
            <person name="Marcais B."/>
            <person name="Mello A."/>
            <person name="Miranda M."/>
            <person name="Pacioni G."/>
            <person name="Quesneville H."/>
            <person name="Riccioni C."/>
            <person name="Ruotolo R."/>
            <person name="Splivallo R."/>
            <person name="Stocchi V."/>
            <person name="Tisserant E."/>
            <person name="Viscomi A.R."/>
            <person name="Zambonelli A."/>
            <person name="Zampieri E."/>
            <person name="Henrissat B."/>
            <person name="Lebrun M.H."/>
            <person name="Paolocci F."/>
            <person name="Bonfante P."/>
            <person name="Ottonello S."/>
            <person name="Wincker P."/>
        </authorList>
    </citation>
    <scope>NUCLEOTIDE SEQUENCE [LARGE SCALE GENOMIC DNA]</scope>
    <source>
        <strain evidence="10 11">Mel28</strain>
    </source>
</reference>
<protein>
    <recommendedName>
        <fullName evidence="6">PinX1-related protein 1</fullName>
    </recommendedName>
</protein>
<evidence type="ECO:0000256" key="5">
    <source>
        <dbReference type="ARBA" id="ARBA00038007"/>
    </source>
</evidence>
<keyword evidence="11" id="KW-1185">Reference proteome</keyword>
<dbReference type="InParanoid" id="D5G5L8"/>
<evidence type="ECO:0000313" key="11">
    <source>
        <dbReference type="Proteomes" id="UP000006911"/>
    </source>
</evidence>
<dbReference type="GO" id="GO:0005730">
    <property type="term" value="C:nucleolus"/>
    <property type="evidence" value="ECO:0007669"/>
    <property type="project" value="UniProtKB-SubCell"/>
</dbReference>
<dbReference type="PANTHER" id="PTHR23149:SF31">
    <property type="entry name" value="PROTEIN PXR1"/>
    <property type="match status" value="1"/>
</dbReference>
<dbReference type="GO" id="GO:0006364">
    <property type="term" value="P:rRNA processing"/>
    <property type="evidence" value="ECO:0007669"/>
    <property type="project" value="UniProtKB-KW"/>
</dbReference>
<evidence type="ECO:0000256" key="2">
    <source>
        <dbReference type="ARBA" id="ARBA00022517"/>
    </source>
</evidence>